<dbReference type="GO" id="GO:0046820">
    <property type="term" value="F:4-amino-4-deoxychorismate synthase activity"/>
    <property type="evidence" value="ECO:0007669"/>
    <property type="project" value="TreeGrafter"/>
</dbReference>
<evidence type="ECO:0000259" key="1">
    <source>
        <dbReference type="Pfam" id="PF00425"/>
    </source>
</evidence>
<proteinExistence type="predicted"/>
<dbReference type="InterPro" id="IPR019999">
    <property type="entry name" value="Anth_synth_I-like"/>
</dbReference>
<dbReference type="Gene3D" id="3.60.120.10">
    <property type="entry name" value="Anthranilate synthase"/>
    <property type="match status" value="1"/>
</dbReference>
<dbReference type="AlphaFoldDB" id="A0A3N2C2D7"/>
<dbReference type="GO" id="GO:0005737">
    <property type="term" value="C:cytoplasm"/>
    <property type="evidence" value="ECO:0007669"/>
    <property type="project" value="TreeGrafter"/>
</dbReference>
<dbReference type="InterPro" id="IPR015890">
    <property type="entry name" value="Chorismate_C"/>
</dbReference>
<evidence type="ECO:0000313" key="3">
    <source>
        <dbReference type="Proteomes" id="UP000266915"/>
    </source>
</evidence>
<evidence type="ECO:0000313" key="2">
    <source>
        <dbReference type="EMBL" id="ROR81610.1"/>
    </source>
</evidence>
<dbReference type="PANTHER" id="PTHR11236">
    <property type="entry name" value="AMINOBENZOATE/ANTHRANILATE SYNTHASE"/>
    <property type="match status" value="1"/>
</dbReference>
<reference evidence="2 3" key="1">
    <citation type="submission" date="2018-11" db="EMBL/GenBank/DDBJ databases">
        <title>Sequencing the genomes of 1000 actinobacteria strains.</title>
        <authorList>
            <person name="Klenk H.-P."/>
        </authorList>
    </citation>
    <scope>NUCLEOTIDE SEQUENCE [LARGE SCALE GENOMIC DNA]</scope>
    <source>
        <strain evidence="2 3">DSM 14012</strain>
    </source>
</reference>
<dbReference type="EMBL" id="RKHL01000001">
    <property type="protein sequence ID" value="ROR81610.1"/>
    <property type="molecule type" value="Genomic_DNA"/>
</dbReference>
<dbReference type="NCBIfam" id="TIGR00553">
    <property type="entry name" value="pabB"/>
    <property type="match status" value="1"/>
</dbReference>
<dbReference type="InterPro" id="IPR005802">
    <property type="entry name" value="ADC_synth_comp_1"/>
</dbReference>
<accession>A0A3N2C2D7</accession>
<dbReference type="PANTHER" id="PTHR11236:SF18">
    <property type="entry name" value="AMINODEOXYCHORISMATE SYNTHASE"/>
    <property type="match status" value="1"/>
</dbReference>
<dbReference type="GO" id="GO:0009396">
    <property type="term" value="P:folic acid-containing compound biosynthetic process"/>
    <property type="evidence" value="ECO:0007669"/>
    <property type="project" value="InterPro"/>
</dbReference>
<dbReference type="GO" id="GO:0000162">
    <property type="term" value="P:L-tryptophan biosynthetic process"/>
    <property type="evidence" value="ECO:0007669"/>
    <property type="project" value="TreeGrafter"/>
</dbReference>
<protein>
    <submittedName>
        <fullName evidence="2">Anthranilate synthase component 1</fullName>
    </submittedName>
</protein>
<comment type="caution">
    <text evidence="2">The sequence shown here is derived from an EMBL/GenBank/DDBJ whole genome shotgun (WGS) entry which is preliminary data.</text>
</comment>
<feature type="domain" description="Chorismate-utilising enzyme C-terminal" evidence="1">
    <location>
        <begin position="179"/>
        <end position="432"/>
    </location>
</feature>
<dbReference type="Proteomes" id="UP000266915">
    <property type="component" value="Unassembled WGS sequence"/>
</dbReference>
<dbReference type="PRINTS" id="PR00095">
    <property type="entry name" value="ANTSNTHASEI"/>
</dbReference>
<organism evidence="2 3">
    <name type="scientific">Plantibacter flavus</name>
    <dbReference type="NCBI Taxonomy" id="150123"/>
    <lineage>
        <taxon>Bacteria</taxon>
        <taxon>Bacillati</taxon>
        <taxon>Actinomycetota</taxon>
        <taxon>Actinomycetes</taxon>
        <taxon>Micrococcales</taxon>
        <taxon>Microbacteriaceae</taxon>
        <taxon>Plantibacter</taxon>
    </lineage>
</organism>
<keyword evidence="3" id="KW-1185">Reference proteome</keyword>
<dbReference type="Pfam" id="PF00425">
    <property type="entry name" value="Chorismate_bind"/>
    <property type="match status" value="1"/>
</dbReference>
<dbReference type="InterPro" id="IPR005801">
    <property type="entry name" value="ADC_synthase"/>
</dbReference>
<dbReference type="SUPFAM" id="SSF56322">
    <property type="entry name" value="ADC synthase"/>
    <property type="match status" value="1"/>
</dbReference>
<dbReference type="GO" id="GO:0008153">
    <property type="term" value="P:4-aminobenzoate biosynthetic process"/>
    <property type="evidence" value="ECO:0007669"/>
    <property type="project" value="TreeGrafter"/>
</dbReference>
<sequence length="450" mass="48148">MRSTGARRQVVLPAWSEPEDVYRRVFADEPWAAWLDSGQGARTGVSLIGRGTERLVADVQLGTVERVTPVAASFDRTTILDALRAVRAEDGPGDWVGWFGYESGAGLVGVPAHAAASPDALFLRLDDQVRFDHAARTVTVSSDDPDWIAAVVERLSTAAEPPPVAEAAGGVCAPRHSDAAYVRLVERCQEHITRGDAYQLCLTNHLHVDGVHDPLATYLRLRRTSPTHHGGFLRFGSISLASASPEQFLEVSADGRVRTKPIKGTRPRGADPEEDARQRADLLASPKERAENLMIVDLMRNDLSRVCELGSVAVTALHHVESYPQVHQLVSTVEGRLRAGLDALDVVEVAFPAGSMTGAPKRRAMELLYDLEGGPRGVYAGAFGLLSADGSMDLAMVIRSIVIDPQGASIGTGGGITALSDAREELEETWTKAAAPLAALGVGRPPAESR</sequence>
<dbReference type="RefSeq" id="WP_085510710.1">
    <property type="nucleotide sequence ID" value="NZ_FXAP01000001.1"/>
</dbReference>
<gene>
    <name evidence="2" type="ORF">EDD42_1677</name>
</gene>
<name>A0A3N2C2D7_9MICO</name>